<evidence type="ECO:0000313" key="2">
    <source>
        <dbReference type="Proteomes" id="UP000199004"/>
    </source>
</evidence>
<dbReference type="Proteomes" id="UP000199004">
    <property type="component" value="Unassembled WGS sequence"/>
</dbReference>
<dbReference type="EMBL" id="FNIC01000001">
    <property type="protein sequence ID" value="SDM79752.1"/>
    <property type="molecule type" value="Genomic_DNA"/>
</dbReference>
<keyword evidence="2" id="KW-1185">Reference proteome</keyword>
<dbReference type="STRING" id="1005944.SAMN05192576_0953"/>
<protein>
    <submittedName>
        <fullName evidence="1">Uncharacterized protein</fullName>
    </submittedName>
</protein>
<dbReference type="OrthoDB" id="4772169at2"/>
<evidence type="ECO:0000313" key="1">
    <source>
        <dbReference type="EMBL" id="SDM79752.1"/>
    </source>
</evidence>
<accession>A0A1G9W5D3</accession>
<proteinExistence type="predicted"/>
<dbReference type="AlphaFoldDB" id="A0A1G9W5D3"/>
<gene>
    <name evidence="1" type="ORF">SAMN05192576_0953</name>
</gene>
<sequence length="299" mass="33410">MEKAPEVVDSLTLRFVGEEEDGTELHELRAAHVAEVLQGVVELASDFSKAGAFGDGPSAEVLVRPAQEGSFLMEVVRLTEDYPVLSAAALSLPPSLSTILFWATKSIRAAPSDFEYLENGNVKVTWQDNTVSEVPRDAWSELNKRKRRRKKQLRQIMAPLSDKRVSSIEVGAQDPPAPDEKVPQVEADFVLGKPDYDAARPEDEVEETSSVFETEAQMSAIDFDNADKWRVRTKEANRSATVKDDDFLGRISNSLAIRKSDIFRLKIREDVTVKNGRSRTEWTVVEVLSHRRAAHDDDS</sequence>
<name>A0A1G9W5D3_9ACTN</name>
<organism evidence="1 2">
    <name type="scientific">Nocardioides szechwanensis</name>
    <dbReference type="NCBI Taxonomy" id="1005944"/>
    <lineage>
        <taxon>Bacteria</taxon>
        <taxon>Bacillati</taxon>
        <taxon>Actinomycetota</taxon>
        <taxon>Actinomycetes</taxon>
        <taxon>Propionibacteriales</taxon>
        <taxon>Nocardioidaceae</taxon>
        <taxon>Nocardioides</taxon>
    </lineage>
</organism>
<reference evidence="1 2" key="1">
    <citation type="submission" date="2016-10" db="EMBL/GenBank/DDBJ databases">
        <authorList>
            <person name="de Groot N.N."/>
        </authorList>
    </citation>
    <scope>NUCLEOTIDE SEQUENCE [LARGE SCALE GENOMIC DNA]</scope>
    <source>
        <strain evidence="1 2">CGMCC 1.11147</strain>
    </source>
</reference>
<dbReference type="RefSeq" id="WP_091022318.1">
    <property type="nucleotide sequence ID" value="NZ_BKAE01000002.1"/>
</dbReference>